<evidence type="ECO:0000313" key="3">
    <source>
        <dbReference type="EMBL" id="CAH0401560.1"/>
    </source>
</evidence>
<dbReference type="InterPro" id="IPR010285">
    <property type="entry name" value="DNA_helicase_pif1-like_DEAD"/>
</dbReference>
<dbReference type="Pfam" id="PF05970">
    <property type="entry name" value="PIF1"/>
    <property type="match status" value="1"/>
</dbReference>
<dbReference type="Gene3D" id="3.10.100.10">
    <property type="entry name" value="Mannose-Binding Protein A, subunit A"/>
    <property type="match status" value="1"/>
</dbReference>
<dbReference type="CDD" id="cd00037">
    <property type="entry name" value="CLECT"/>
    <property type="match status" value="1"/>
</dbReference>
<dbReference type="EMBL" id="OU963895">
    <property type="protein sequence ID" value="CAH0401560.1"/>
    <property type="molecule type" value="Genomic_DNA"/>
</dbReference>
<keyword evidence="1" id="KW-0233">DNA recombination</keyword>
<dbReference type="SMART" id="SM00034">
    <property type="entry name" value="CLECT"/>
    <property type="match status" value="1"/>
</dbReference>
<keyword evidence="1" id="KW-0347">Helicase</keyword>
<dbReference type="Proteomes" id="UP001153292">
    <property type="component" value="Chromosome 2"/>
</dbReference>
<reference evidence="3" key="1">
    <citation type="submission" date="2021-12" db="EMBL/GenBank/DDBJ databases">
        <authorList>
            <person name="King R."/>
        </authorList>
    </citation>
    <scope>NUCLEOTIDE SEQUENCE</scope>
</reference>
<keyword evidence="1" id="KW-0227">DNA damage</keyword>
<dbReference type="Pfam" id="PF00059">
    <property type="entry name" value="Lectin_C"/>
    <property type="match status" value="1"/>
</dbReference>
<dbReference type="InterPro" id="IPR016187">
    <property type="entry name" value="CTDL_fold"/>
</dbReference>
<dbReference type="PANTHER" id="PTHR10492">
    <property type="match status" value="1"/>
</dbReference>
<feature type="domain" description="C-type lectin" evidence="2">
    <location>
        <begin position="213"/>
        <end position="340"/>
    </location>
</feature>
<dbReference type="Gene3D" id="3.40.50.300">
    <property type="entry name" value="P-loop containing nucleotide triphosphate hydrolases"/>
    <property type="match status" value="1"/>
</dbReference>
<dbReference type="PANTHER" id="PTHR10492:SF57">
    <property type="entry name" value="ATP-DEPENDENT DNA HELICASE"/>
    <property type="match status" value="1"/>
</dbReference>
<dbReference type="InterPro" id="IPR027417">
    <property type="entry name" value="P-loop_NTPase"/>
</dbReference>
<evidence type="ECO:0000259" key="2">
    <source>
        <dbReference type="PROSITE" id="PS50041"/>
    </source>
</evidence>
<keyword evidence="1" id="KW-0234">DNA repair</keyword>
<gene>
    <name evidence="3" type="ORF">CHILSU_LOCUS4791</name>
</gene>
<comment type="catalytic activity">
    <reaction evidence="1">
        <text>ATP + H2O = ADP + phosphate + H(+)</text>
        <dbReference type="Rhea" id="RHEA:13065"/>
        <dbReference type="ChEBI" id="CHEBI:15377"/>
        <dbReference type="ChEBI" id="CHEBI:15378"/>
        <dbReference type="ChEBI" id="CHEBI:30616"/>
        <dbReference type="ChEBI" id="CHEBI:43474"/>
        <dbReference type="ChEBI" id="CHEBI:456216"/>
        <dbReference type="EC" id="5.6.2.3"/>
    </reaction>
</comment>
<keyword evidence="1" id="KW-0067">ATP-binding</keyword>
<proteinExistence type="inferred from homology"/>
<dbReference type="EC" id="5.6.2.3" evidence="1"/>
<organism evidence="3 4">
    <name type="scientific">Chilo suppressalis</name>
    <name type="common">Asiatic rice borer moth</name>
    <dbReference type="NCBI Taxonomy" id="168631"/>
    <lineage>
        <taxon>Eukaryota</taxon>
        <taxon>Metazoa</taxon>
        <taxon>Ecdysozoa</taxon>
        <taxon>Arthropoda</taxon>
        <taxon>Hexapoda</taxon>
        <taxon>Insecta</taxon>
        <taxon>Pterygota</taxon>
        <taxon>Neoptera</taxon>
        <taxon>Endopterygota</taxon>
        <taxon>Lepidoptera</taxon>
        <taxon>Glossata</taxon>
        <taxon>Ditrysia</taxon>
        <taxon>Pyraloidea</taxon>
        <taxon>Crambidae</taxon>
        <taxon>Crambinae</taxon>
        <taxon>Chilo</taxon>
    </lineage>
</organism>
<keyword evidence="1" id="KW-0547">Nucleotide-binding</keyword>
<accession>A0ABN8B3M2</accession>
<dbReference type="SUPFAM" id="SSF56436">
    <property type="entry name" value="C-type lectin-like"/>
    <property type="match status" value="1"/>
</dbReference>
<comment type="cofactor">
    <cofactor evidence="1">
        <name>Mg(2+)</name>
        <dbReference type="ChEBI" id="CHEBI:18420"/>
    </cofactor>
</comment>
<evidence type="ECO:0000313" key="4">
    <source>
        <dbReference type="Proteomes" id="UP001153292"/>
    </source>
</evidence>
<name>A0ABN8B3M2_CHISP</name>
<dbReference type="InterPro" id="IPR016186">
    <property type="entry name" value="C-type_lectin-like/link_sf"/>
</dbReference>
<keyword evidence="4" id="KW-1185">Reference proteome</keyword>
<comment type="similarity">
    <text evidence="1">Belongs to the helicase family.</text>
</comment>
<dbReference type="InterPro" id="IPR001304">
    <property type="entry name" value="C-type_lectin-like"/>
</dbReference>
<sequence>MATEQNCDTTHQMFVPADILHPTVHGLNCLPIGHRTLIHTIREQSLSTCPVLRGNTSLTGVSAISKSMGNLNMACAVWPLGSSVAAIPDDARAMAMLPCLLTSARKTFVATGILAEVRRQGKIAIAVASSGIAATLLPGGKTAHAMFKIPIDLKSAETPVCGVLPRNTGHVLKDCSLIIWDECKFHKRRSPSFTALSVDMKCKEETEYTFDARTGKCYKFHRLARTWSRAYMNCMAEGAHLAIINSDIEAKVLKEIFEKNPAGSIIGGEYESNAYIGFNAWTERSDFRTIEGQILKEAGYEKYYTGEPTNLDPGEFCGTIYRAGLIGELWCDKRIAFICEKDPSSLSCDDY</sequence>
<keyword evidence="1" id="KW-0378">Hydrolase</keyword>
<protein>
    <recommendedName>
        <fullName evidence="1">ATP-dependent DNA helicase</fullName>
        <ecNumber evidence="1">5.6.2.3</ecNumber>
    </recommendedName>
</protein>
<evidence type="ECO:0000256" key="1">
    <source>
        <dbReference type="RuleBase" id="RU363044"/>
    </source>
</evidence>
<dbReference type="PROSITE" id="PS50041">
    <property type="entry name" value="C_TYPE_LECTIN_2"/>
    <property type="match status" value="1"/>
</dbReference>